<evidence type="ECO:0000256" key="6">
    <source>
        <dbReference type="ARBA" id="ARBA00022884"/>
    </source>
</evidence>
<evidence type="ECO:0000259" key="13">
    <source>
        <dbReference type="PROSITE" id="PS50013"/>
    </source>
</evidence>
<evidence type="ECO:0000256" key="5">
    <source>
        <dbReference type="ARBA" id="ARBA00022842"/>
    </source>
</evidence>
<dbReference type="SUPFAM" id="SSF53098">
    <property type="entry name" value="Ribonuclease H-like"/>
    <property type="match status" value="1"/>
</dbReference>
<feature type="compositionally biased region" description="Polar residues" evidence="12">
    <location>
        <begin position="705"/>
        <end position="714"/>
    </location>
</feature>
<comment type="caution">
    <text evidence="15">The sequence shown here is derived from an EMBL/GenBank/DDBJ whole genome shotgun (WGS) entry which is preliminary data.</text>
</comment>
<dbReference type="GO" id="GO:0015074">
    <property type="term" value="P:DNA integration"/>
    <property type="evidence" value="ECO:0007669"/>
    <property type="project" value="UniProtKB-KW"/>
</dbReference>
<evidence type="ECO:0000256" key="11">
    <source>
        <dbReference type="ARBA" id="ARBA00023172"/>
    </source>
</evidence>
<keyword evidence="9" id="KW-0548">Nucleotidyltransferase</keyword>
<dbReference type="PROSITE" id="PS50994">
    <property type="entry name" value="INTEGRASE"/>
    <property type="match status" value="1"/>
</dbReference>
<dbReference type="InterPro" id="IPR016197">
    <property type="entry name" value="Chromo-like_dom_sf"/>
</dbReference>
<keyword evidence="6" id="KW-0694">RNA-binding</keyword>
<organism evidence="15 16">
    <name type="scientific">Moniliophthora roreri</name>
    <name type="common">Frosty pod rot fungus</name>
    <name type="synonym">Monilia roreri</name>
    <dbReference type="NCBI Taxonomy" id="221103"/>
    <lineage>
        <taxon>Eukaryota</taxon>
        <taxon>Fungi</taxon>
        <taxon>Dikarya</taxon>
        <taxon>Basidiomycota</taxon>
        <taxon>Agaricomycotina</taxon>
        <taxon>Agaricomycetes</taxon>
        <taxon>Agaricomycetidae</taxon>
        <taxon>Agaricales</taxon>
        <taxon>Marasmiineae</taxon>
        <taxon>Marasmiaceae</taxon>
        <taxon>Moniliophthora</taxon>
    </lineage>
</organism>
<keyword evidence="3" id="KW-0064">Aspartyl protease</keyword>
<feature type="region of interest" description="Disordered" evidence="12">
    <location>
        <begin position="647"/>
        <end position="696"/>
    </location>
</feature>
<dbReference type="GO" id="GO:0046872">
    <property type="term" value="F:metal ion binding"/>
    <property type="evidence" value="ECO:0007669"/>
    <property type="project" value="UniProtKB-KW"/>
</dbReference>
<dbReference type="Pfam" id="PF17921">
    <property type="entry name" value="Integrase_H2C2"/>
    <property type="match status" value="1"/>
</dbReference>
<dbReference type="SMART" id="SM00298">
    <property type="entry name" value="CHROMO"/>
    <property type="match status" value="1"/>
</dbReference>
<dbReference type="InterPro" id="IPR050951">
    <property type="entry name" value="Retrovirus_Pol_polyprotein"/>
</dbReference>
<dbReference type="AlphaFoldDB" id="A0A0W0F1S3"/>
<dbReference type="InterPro" id="IPR036397">
    <property type="entry name" value="RNaseH_sf"/>
</dbReference>
<feature type="region of interest" description="Disordered" evidence="12">
    <location>
        <begin position="705"/>
        <end position="724"/>
    </location>
</feature>
<keyword evidence="9" id="KW-0808">Transferase</keyword>
<keyword evidence="4" id="KW-0378">Hydrolase</keyword>
<dbReference type="GO" id="GO:0005634">
    <property type="term" value="C:nucleus"/>
    <property type="evidence" value="ECO:0007669"/>
    <property type="project" value="UniProtKB-ARBA"/>
</dbReference>
<feature type="compositionally biased region" description="Low complexity" evidence="12">
    <location>
        <begin position="684"/>
        <end position="694"/>
    </location>
</feature>
<reference evidence="15 16" key="1">
    <citation type="submission" date="2015-12" db="EMBL/GenBank/DDBJ databases">
        <title>Draft genome sequence of Moniliophthora roreri, the causal agent of frosty pod rot of cacao.</title>
        <authorList>
            <person name="Aime M.C."/>
            <person name="Diaz-Valderrama J.R."/>
            <person name="Kijpornyongpan T."/>
            <person name="Phillips-Mora W."/>
        </authorList>
    </citation>
    <scope>NUCLEOTIDE SEQUENCE [LARGE SCALE GENOMIC DNA]</scope>
    <source>
        <strain evidence="15 16">MCA 2952</strain>
    </source>
</reference>
<dbReference type="Pfam" id="PF24626">
    <property type="entry name" value="SH3_Tf2-1"/>
    <property type="match status" value="1"/>
</dbReference>
<evidence type="ECO:0000256" key="2">
    <source>
        <dbReference type="ARBA" id="ARBA00022723"/>
    </source>
</evidence>
<dbReference type="Gene3D" id="3.30.420.10">
    <property type="entry name" value="Ribonuclease H-like superfamily/Ribonuclease H"/>
    <property type="match status" value="1"/>
</dbReference>
<keyword evidence="7" id="KW-0229">DNA integration</keyword>
<keyword evidence="10" id="KW-0238">DNA-binding</keyword>
<evidence type="ECO:0008006" key="17">
    <source>
        <dbReference type="Google" id="ProtNLM"/>
    </source>
</evidence>
<keyword evidence="9" id="KW-0239">DNA-directed DNA polymerase</keyword>
<dbReference type="GO" id="GO:0006310">
    <property type="term" value="P:DNA recombination"/>
    <property type="evidence" value="ECO:0007669"/>
    <property type="project" value="UniProtKB-KW"/>
</dbReference>
<name>A0A0W0F1S3_MONRR</name>
<evidence type="ECO:0000256" key="7">
    <source>
        <dbReference type="ARBA" id="ARBA00022908"/>
    </source>
</evidence>
<evidence type="ECO:0000313" key="16">
    <source>
        <dbReference type="Proteomes" id="UP000054988"/>
    </source>
</evidence>
<dbReference type="InterPro" id="IPR056924">
    <property type="entry name" value="SH3_Tf2-1"/>
</dbReference>
<dbReference type="Proteomes" id="UP000054988">
    <property type="component" value="Unassembled WGS sequence"/>
</dbReference>
<dbReference type="GO" id="GO:0003677">
    <property type="term" value="F:DNA binding"/>
    <property type="evidence" value="ECO:0007669"/>
    <property type="project" value="UniProtKB-KW"/>
</dbReference>
<dbReference type="CDD" id="cd18972">
    <property type="entry name" value="CD_POL_like"/>
    <property type="match status" value="1"/>
</dbReference>
<evidence type="ECO:0000256" key="12">
    <source>
        <dbReference type="SAM" id="MobiDB-lite"/>
    </source>
</evidence>
<feature type="domain" description="Chromo" evidence="13">
    <location>
        <begin position="411"/>
        <end position="470"/>
    </location>
</feature>
<accession>A0A0W0F1S3</accession>
<dbReference type="Pfam" id="PF00385">
    <property type="entry name" value="Chromo"/>
    <property type="match status" value="1"/>
</dbReference>
<dbReference type="Pfam" id="PF00665">
    <property type="entry name" value="rve"/>
    <property type="match status" value="1"/>
</dbReference>
<dbReference type="SUPFAM" id="SSF54160">
    <property type="entry name" value="Chromo domain-like"/>
    <property type="match status" value="1"/>
</dbReference>
<evidence type="ECO:0000259" key="14">
    <source>
        <dbReference type="PROSITE" id="PS50994"/>
    </source>
</evidence>
<dbReference type="FunFam" id="3.30.420.10:FF:000032">
    <property type="entry name" value="Retrovirus-related Pol polyprotein from transposon 297-like Protein"/>
    <property type="match status" value="1"/>
</dbReference>
<keyword evidence="8" id="KW-0695">RNA-directed DNA polymerase</keyword>
<evidence type="ECO:0000256" key="4">
    <source>
        <dbReference type="ARBA" id="ARBA00022801"/>
    </source>
</evidence>
<evidence type="ECO:0000256" key="3">
    <source>
        <dbReference type="ARBA" id="ARBA00022750"/>
    </source>
</evidence>
<feature type="domain" description="Integrase catalytic" evidence="14">
    <location>
        <begin position="112"/>
        <end position="272"/>
    </location>
</feature>
<evidence type="ECO:0000256" key="10">
    <source>
        <dbReference type="ARBA" id="ARBA00023125"/>
    </source>
</evidence>
<dbReference type="InterPro" id="IPR041588">
    <property type="entry name" value="Integrase_H2C2"/>
</dbReference>
<keyword evidence="5" id="KW-0460">Magnesium</keyword>
<keyword evidence="11" id="KW-0233">DNA recombination</keyword>
<dbReference type="InterPro" id="IPR001584">
    <property type="entry name" value="Integrase_cat-core"/>
</dbReference>
<evidence type="ECO:0000256" key="1">
    <source>
        <dbReference type="ARBA" id="ARBA00022670"/>
    </source>
</evidence>
<gene>
    <name evidence="15" type="ORF">WG66_17182</name>
</gene>
<dbReference type="EMBL" id="LATX01002391">
    <property type="protein sequence ID" value="KTB30272.1"/>
    <property type="molecule type" value="Genomic_DNA"/>
</dbReference>
<dbReference type="GO" id="GO:0003887">
    <property type="term" value="F:DNA-directed DNA polymerase activity"/>
    <property type="evidence" value="ECO:0007669"/>
    <property type="project" value="UniProtKB-KW"/>
</dbReference>
<sequence>MTLESLTTHGVPPIKSALSNWEINDSLIRYKGRVYVPDDIVLQREIMWTIHEGQPFGHPGQFGTLDLVQRDYWWPGMAKFVKSFVDGCAICQQMKINTHPTKVGIQPLLSMANATPFQVITMDLVTDLPESEGFDTIMVMVDHSSSKGAIFILCTKKLDAPQVAELLLRNVYKRYGLPDKIISDRDPRFAAMVFQETMKLLGVKHAMSTAYHPQSDGETERVNQEMEIYLRMFCSKKQTEWSSYLHMAEFAHNNRTHSVTKNSPFFMIMGYNPRPLPTAFEKTSVPSVEEHLNKLRRLRGEVASMMEIVHRKMIKKANRTTDKFVEEQKVWLKGKNLDFRYPSKKLSPKREGPFIIDKVMGPMTYRLKLPFQWKIHPVFHAGLLRPYKKTEAHGKNFLEPPLDIVEGHEEFEIEAIIGHKPLRKPQRYLVSWKGFDSSHNEWKMKEELEHAMDIYLDYIVKNKLASSYSIRSLPEPPSGNPSFSDDITYSGPFNPSPFELLFLVNTRGHDDSLRNVSVGQPHLQYAIDGLIRLWAQRASLNVIIEETNVYTANLAFNATAARPSPLILQGPMTVPSFLAPPKTSERQLPTCDSRLGSISLDLCDADPNNPAFLRAATAYRARIGAAVELAHNQYAFCPRHTRTELVLPQPTSPAPVVSKLKPPSDPNSVKCKPPPDSPSELLYPSDSPSTDSSPIYAQSIGVTSASPSLTTESQPRPAPTPDDLVPMFVRILDHEAQEVTLPDGHIVHVVRMGSAM</sequence>
<dbReference type="GO" id="GO:0003964">
    <property type="term" value="F:RNA-directed DNA polymerase activity"/>
    <property type="evidence" value="ECO:0007669"/>
    <property type="project" value="UniProtKB-KW"/>
</dbReference>
<dbReference type="GO" id="GO:0003723">
    <property type="term" value="F:RNA binding"/>
    <property type="evidence" value="ECO:0007669"/>
    <property type="project" value="UniProtKB-KW"/>
</dbReference>
<dbReference type="PANTHER" id="PTHR37984:SF15">
    <property type="entry name" value="INTEGRASE CATALYTIC DOMAIN-CONTAINING PROTEIN"/>
    <property type="match status" value="1"/>
</dbReference>
<dbReference type="PANTHER" id="PTHR37984">
    <property type="entry name" value="PROTEIN CBG26694"/>
    <property type="match status" value="1"/>
</dbReference>
<dbReference type="InterPro" id="IPR023780">
    <property type="entry name" value="Chromo_domain"/>
</dbReference>
<protein>
    <recommendedName>
        <fullName evidence="17">Reverse transcriptase-rnase h-integrase</fullName>
    </recommendedName>
</protein>
<dbReference type="Gene3D" id="1.10.340.70">
    <property type="match status" value="1"/>
</dbReference>
<evidence type="ECO:0000256" key="8">
    <source>
        <dbReference type="ARBA" id="ARBA00022918"/>
    </source>
</evidence>
<evidence type="ECO:0000313" key="15">
    <source>
        <dbReference type="EMBL" id="KTB30272.1"/>
    </source>
</evidence>
<keyword evidence="2" id="KW-0479">Metal-binding</keyword>
<dbReference type="GO" id="GO:0006338">
    <property type="term" value="P:chromatin remodeling"/>
    <property type="evidence" value="ECO:0007669"/>
    <property type="project" value="UniProtKB-ARBA"/>
</dbReference>
<dbReference type="GO" id="GO:0006508">
    <property type="term" value="P:proteolysis"/>
    <property type="evidence" value="ECO:0007669"/>
    <property type="project" value="UniProtKB-KW"/>
</dbReference>
<dbReference type="PROSITE" id="PS50013">
    <property type="entry name" value="CHROMO_2"/>
    <property type="match status" value="1"/>
</dbReference>
<dbReference type="Gene3D" id="2.40.50.40">
    <property type="match status" value="1"/>
</dbReference>
<dbReference type="InterPro" id="IPR012337">
    <property type="entry name" value="RNaseH-like_sf"/>
</dbReference>
<dbReference type="GO" id="GO:0004190">
    <property type="term" value="F:aspartic-type endopeptidase activity"/>
    <property type="evidence" value="ECO:0007669"/>
    <property type="project" value="UniProtKB-KW"/>
</dbReference>
<proteinExistence type="predicted"/>
<evidence type="ECO:0000256" key="9">
    <source>
        <dbReference type="ARBA" id="ARBA00022932"/>
    </source>
</evidence>
<keyword evidence="1" id="KW-0645">Protease</keyword>
<dbReference type="InterPro" id="IPR000953">
    <property type="entry name" value="Chromo/chromo_shadow_dom"/>
</dbReference>